<evidence type="ECO:0000256" key="2">
    <source>
        <dbReference type="ARBA" id="ARBA00023002"/>
    </source>
</evidence>
<evidence type="ECO:0000313" key="6">
    <source>
        <dbReference type="EMBL" id="GAA4140898.1"/>
    </source>
</evidence>
<keyword evidence="6" id="KW-0223">Dioxygenase</keyword>
<sequence length="300" mass="33157">MNPLPSEHLLEVPASQARSLAAAAPGLDVAESVLRDREHQRRTVARMSELAGAAFDDLVAETHRRIRHSGFLLLRGLSPERGRELLISISSTFGELVEPYRQPWSKVVRHIQPRTDRVVDGHVLNEHLHTDGTDWNGPNDYTCLFCVRPDQNGEGRSHLLTLKALLDTPAGRLRRLTEQITGLRLPWRIADELGGGVHWAPAITEGGQEIRWLRYSVSEAVAEGAELDPATEKLLAEFEADLEECPAVVDTVLEPGDLLIIDNKHCLHARTAISDLATSDRELLRTKVTADGSPRPTDGS</sequence>
<reference evidence="7" key="1">
    <citation type="journal article" date="2019" name="Int. J. Syst. Evol. Microbiol.">
        <title>The Global Catalogue of Microorganisms (GCM) 10K type strain sequencing project: providing services to taxonomists for standard genome sequencing and annotation.</title>
        <authorList>
            <consortium name="The Broad Institute Genomics Platform"/>
            <consortium name="The Broad Institute Genome Sequencing Center for Infectious Disease"/>
            <person name="Wu L."/>
            <person name="Ma J."/>
        </authorList>
    </citation>
    <scope>NUCLEOTIDE SEQUENCE [LARGE SCALE GENOMIC DNA]</scope>
    <source>
        <strain evidence="7">JCM 17316</strain>
    </source>
</reference>
<name>A0ABP7YTX0_9ACTN</name>
<dbReference type="InterPro" id="IPR003819">
    <property type="entry name" value="TauD/TfdA-like"/>
</dbReference>
<evidence type="ECO:0000256" key="1">
    <source>
        <dbReference type="ARBA" id="ARBA00001954"/>
    </source>
</evidence>
<proteinExistence type="predicted"/>
<dbReference type="GO" id="GO:0051213">
    <property type="term" value="F:dioxygenase activity"/>
    <property type="evidence" value="ECO:0007669"/>
    <property type="project" value="UniProtKB-KW"/>
</dbReference>
<keyword evidence="4" id="KW-0045">Antibiotic biosynthesis</keyword>
<dbReference type="PANTHER" id="PTHR10696:SF56">
    <property type="entry name" value="TAUD_TFDA-LIKE DOMAIN-CONTAINING PROTEIN"/>
    <property type="match status" value="1"/>
</dbReference>
<gene>
    <name evidence="6" type="ORF">GCM10022416_28440</name>
</gene>
<keyword evidence="7" id="KW-1185">Reference proteome</keyword>
<evidence type="ECO:0000313" key="7">
    <source>
        <dbReference type="Proteomes" id="UP001500266"/>
    </source>
</evidence>
<dbReference type="InterPro" id="IPR042098">
    <property type="entry name" value="TauD-like_sf"/>
</dbReference>
<comment type="cofactor">
    <cofactor evidence="1">
        <name>Fe(2+)</name>
        <dbReference type="ChEBI" id="CHEBI:29033"/>
    </cofactor>
</comment>
<dbReference type="Proteomes" id="UP001500266">
    <property type="component" value="Unassembled WGS sequence"/>
</dbReference>
<organism evidence="6 7">
    <name type="scientific">Actinomadura keratinilytica</name>
    <dbReference type="NCBI Taxonomy" id="547461"/>
    <lineage>
        <taxon>Bacteria</taxon>
        <taxon>Bacillati</taxon>
        <taxon>Actinomycetota</taxon>
        <taxon>Actinomycetes</taxon>
        <taxon>Streptosporangiales</taxon>
        <taxon>Thermomonosporaceae</taxon>
        <taxon>Actinomadura</taxon>
    </lineage>
</organism>
<accession>A0ABP7YTX0</accession>
<dbReference type="SUPFAM" id="SSF51197">
    <property type="entry name" value="Clavaminate synthase-like"/>
    <property type="match status" value="1"/>
</dbReference>
<evidence type="ECO:0000256" key="4">
    <source>
        <dbReference type="ARBA" id="ARBA00023194"/>
    </source>
</evidence>
<evidence type="ECO:0000259" key="5">
    <source>
        <dbReference type="Pfam" id="PF02668"/>
    </source>
</evidence>
<evidence type="ECO:0000256" key="3">
    <source>
        <dbReference type="ARBA" id="ARBA00023004"/>
    </source>
</evidence>
<dbReference type="RefSeq" id="WP_345021452.1">
    <property type="nucleotide sequence ID" value="NZ_BAABDO010000035.1"/>
</dbReference>
<dbReference type="Gene3D" id="3.60.130.10">
    <property type="entry name" value="Clavaminate synthase-like"/>
    <property type="match status" value="1"/>
</dbReference>
<protein>
    <submittedName>
        <fullName evidence="6">TauD/TfdA family dioxygenase</fullName>
    </submittedName>
</protein>
<keyword evidence="2" id="KW-0560">Oxidoreductase</keyword>
<dbReference type="PANTHER" id="PTHR10696">
    <property type="entry name" value="GAMMA-BUTYROBETAINE HYDROXYLASE-RELATED"/>
    <property type="match status" value="1"/>
</dbReference>
<feature type="domain" description="TauD/TfdA-like" evidence="5">
    <location>
        <begin position="56"/>
        <end position="286"/>
    </location>
</feature>
<keyword evidence="3" id="KW-0408">Iron</keyword>
<dbReference type="EMBL" id="BAABDO010000035">
    <property type="protein sequence ID" value="GAA4140898.1"/>
    <property type="molecule type" value="Genomic_DNA"/>
</dbReference>
<comment type="caution">
    <text evidence="6">The sequence shown here is derived from an EMBL/GenBank/DDBJ whole genome shotgun (WGS) entry which is preliminary data.</text>
</comment>
<dbReference type="Pfam" id="PF02668">
    <property type="entry name" value="TauD"/>
    <property type="match status" value="1"/>
</dbReference>
<dbReference type="InterPro" id="IPR050411">
    <property type="entry name" value="AlphaKG_dependent_hydroxylases"/>
</dbReference>